<dbReference type="Gene3D" id="3.40.367.20">
    <property type="match status" value="1"/>
</dbReference>
<evidence type="ECO:0000256" key="11">
    <source>
        <dbReference type="ARBA" id="ARBA00047905"/>
    </source>
</evidence>
<evidence type="ECO:0000256" key="1">
    <source>
        <dbReference type="ARBA" id="ARBA00004888"/>
    </source>
</evidence>
<proteinExistence type="inferred from homology"/>
<dbReference type="AlphaFoldDB" id="A0A976M9A4"/>
<name>A0A976M9A4_THEOR</name>
<keyword evidence="7" id="KW-0418">Kinase</keyword>
<dbReference type="InterPro" id="IPR001312">
    <property type="entry name" value="Hexokinase"/>
</dbReference>
<evidence type="ECO:0000256" key="9">
    <source>
        <dbReference type="ARBA" id="ARBA00023152"/>
    </source>
</evidence>
<evidence type="ECO:0000313" key="15">
    <source>
        <dbReference type="Proteomes" id="UP000244811"/>
    </source>
</evidence>
<dbReference type="GO" id="GO:0005536">
    <property type="term" value="F:D-glucose binding"/>
    <property type="evidence" value="ECO:0007669"/>
    <property type="project" value="InterPro"/>
</dbReference>
<dbReference type="InterPro" id="IPR022672">
    <property type="entry name" value="Hexokinase_N"/>
</dbReference>
<keyword evidence="5 14" id="KW-0808">Transferase</keyword>
<feature type="domain" description="Hexokinase C-terminal" evidence="13">
    <location>
        <begin position="261"/>
        <end position="483"/>
    </location>
</feature>
<dbReference type="Pfam" id="PF00349">
    <property type="entry name" value="Hexokinase_1"/>
    <property type="match status" value="1"/>
</dbReference>
<comment type="pathway">
    <text evidence="2">Carbohydrate metabolism; hexose metabolism.</text>
</comment>
<accession>A0A976M9A4</accession>
<sequence>MSNSGSFLRETLASQHGEPVSHTTLSFDPKVRLNQIIKQLSVSFDELANMSTNFYSELVNGPKAHKRHRNLWLPEECSFKMLDSYISQFPTGNEKGSYYALDFGGSNFRAVRISIDGSGKMHRNQSTFSLRYSSALGPKGLLDSKATATELFDHFATKIGQVIRESGDDPEPKVPYRVGFTFSFPCTMLSHSNAILLDWTKDFETGRATNDQVEGKDVGILMDEAFVRNKINAKVSIILNDTVGTLLCCAYQKPKDYPPCKIGVILGTGFNICYEEDEYDRFGYVGRVINIECGNFDKELPFTPVDYEIDYYTSNRGRGKLEKLVSGAYLGEIIRRYMIIYLSDKASSRMWEPGTFSSEDASLILNDETEDLNVTKEVAFRSWDVRLPKHTLIGLRKICEAVFSRSAGYAAASICATARKAKAFVTSKASVAIDGSLYIKNEWYKNRLQYYMDNIITPDIRGNVVLLPSDDGSGKGAAIAAAMFNQMRRKRGLYHHCTNELFKPRWGPVKQPSILNDMSLLKWNNGTITSSEMLPSKNMYNRDARSSWPVPRESFISSMYYKNEQRYFKPVMANTEYIKSYLYNVLDSRNIQKNGFIFNDLDTKHTISSQHISRIINLENDNSTPKINLEIPRTHFRFKKLENLIKDSEFWKTVSFDHKSSINPFPHVNEGASLIMNLPLHEILNTRSNHRLNRRAHPKWYVAKYRKFMKKKLLKEKLSQLHLESIND</sequence>
<keyword evidence="6" id="KW-0547">Nucleotide-binding</keyword>
<protein>
    <recommendedName>
        <fullName evidence="4">hexokinase</fullName>
        <ecNumber evidence="4">2.7.1.1</ecNumber>
    </recommendedName>
</protein>
<comment type="catalytic activity">
    <reaction evidence="11">
        <text>D-fructose + ATP = D-fructose 6-phosphate + ADP + H(+)</text>
        <dbReference type="Rhea" id="RHEA:16125"/>
        <dbReference type="ChEBI" id="CHEBI:15378"/>
        <dbReference type="ChEBI" id="CHEBI:30616"/>
        <dbReference type="ChEBI" id="CHEBI:37721"/>
        <dbReference type="ChEBI" id="CHEBI:61527"/>
        <dbReference type="ChEBI" id="CHEBI:456216"/>
        <dbReference type="EC" id="2.7.1.1"/>
    </reaction>
    <physiologicalReaction direction="left-to-right" evidence="11">
        <dbReference type="Rhea" id="RHEA:16126"/>
    </physiologicalReaction>
</comment>
<dbReference type="GO" id="GO:0005829">
    <property type="term" value="C:cytosol"/>
    <property type="evidence" value="ECO:0007669"/>
    <property type="project" value="TreeGrafter"/>
</dbReference>
<organism evidence="14 15">
    <name type="scientific">Theileria orientalis</name>
    <dbReference type="NCBI Taxonomy" id="68886"/>
    <lineage>
        <taxon>Eukaryota</taxon>
        <taxon>Sar</taxon>
        <taxon>Alveolata</taxon>
        <taxon>Apicomplexa</taxon>
        <taxon>Aconoidasida</taxon>
        <taxon>Piroplasmida</taxon>
        <taxon>Theileriidae</taxon>
        <taxon>Theileria</taxon>
    </lineage>
</organism>
<dbReference type="GO" id="GO:0005524">
    <property type="term" value="F:ATP binding"/>
    <property type="evidence" value="ECO:0007669"/>
    <property type="project" value="UniProtKB-KW"/>
</dbReference>
<dbReference type="GO" id="GO:0006006">
    <property type="term" value="P:glucose metabolic process"/>
    <property type="evidence" value="ECO:0007669"/>
    <property type="project" value="TreeGrafter"/>
</dbReference>
<dbReference type="GO" id="GO:0005739">
    <property type="term" value="C:mitochondrion"/>
    <property type="evidence" value="ECO:0007669"/>
    <property type="project" value="TreeGrafter"/>
</dbReference>
<dbReference type="InterPro" id="IPR022673">
    <property type="entry name" value="Hexokinase_C"/>
</dbReference>
<dbReference type="PANTHER" id="PTHR19443">
    <property type="entry name" value="HEXOKINASE"/>
    <property type="match status" value="1"/>
</dbReference>
<gene>
    <name evidence="14" type="ORF">MACK_000091</name>
</gene>
<evidence type="ECO:0000256" key="8">
    <source>
        <dbReference type="ARBA" id="ARBA00022840"/>
    </source>
</evidence>
<evidence type="ECO:0000256" key="7">
    <source>
        <dbReference type="ARBA" id="ARBA00022777"/>
    </source>
</evidence>
<dbReference type="Proteomes" id="UP000244811">
    <property type="component" value="Chromosome 1"/>
</dbReference>
<dbReference type="Pfam" id="PF03727">
    <property type="entry name" value="Hexokinase_2"/>
    <property type="match status" value="1"/>
</dbReference>
<evidence type="ECO:0000259" key="13">
    <source>
        <dbReference type="Pfam" id="PF03727"/>
    </source>
</evidence>
<evidence type="ECO:0000256" key="4">
    <source>
        <dbReference type="ARBA" id="ARBA00012324"/>
    </source>
</evidence>
<dbReference type="GO" id="GO:0004340">
    <property type="term" value="F:glucokinase activity"/>
    <property type="evidence" value="ECO:0007669"/>
    <property type="project" value="TreeGrafter"/>
</dbReference>
<evidence type="ECO:0000256" key="2">
    <source>
        <dbReference type="ARBA" id="ARBA00005028"/>
    </source>
</evidence>
<dbReference type="PRINTS" id="PR00475">
    <property type="entry name" value="HEXOKINASE"/>
</dbReference>
<dbReference type="PANTHER" id="PTHR19443:SF16">
    <property type="entry name" value="HEXOKINASE TYPE 1-RELATED"/>
    <property type="match status" value="1"/>
</dbReference>
<evidence type="ECO:0000259" key="12">
    <source>
        <dbReference type="Pfam" id="PF00349"/>
    </source>
</evidence>
<comment type="pathway">
    <text evidence="1">Carbohydrate degradation; glycolysis; D-glyceraldehyde 3-phosphate and glycerone phosphate from D-glucose: step 1/4.</text>
</comment>
<reference evidence="14" key="1">
    <citation type="submission" date="2022-07" db="EMBL/GenBank/DDBJ databases">
        <title>Evaluation of T. orientalis genome assembly methods using nanopore sequencing and analysis of variation between genomes.</title>
        <authorList>
            <person name="Yam J."/>
            <person name="Micallef M.L."/>
            <person name="Liu M."/>
            <person name="Djordjevic S.P."/>
            <person name="Bogema D.R."/>
            <person name="Jenkins C."/>
        </authorList>
    </citation>
    <scope>NUCLEOTIDE SEQUENCE</scope>
    <source>
        <strain evidence="14">Goon Nure</strain>
    </source>
</reference>
<dbReference type="PROSITE" id="PS51748">
    <property type="entry name" value="HEXOKINASE_2"/>
    <property type="match status" value="1"/>
</dbReference>
<dbReference type="EMBL" id="CP056069">
    <property type="protein sequence ID" value="UKK00025.2"/>
    <property type="molecule type" value="Genomic_DNA"/>
</dbReference>
<dbReference type="GO" id="GO:0001678">
    <property type="term" value="P:intracellular glucose homeostasis"/>
    <property type="evidence" value="ECO:0007669"/>
    <property type="project" value="InterPro"/>
</dbReference>
<dbReference type="InterPro" id="IPR043129">
    <property type="entry name" value="ATPase_NBD"/>
</dbReference>
<evidence type="ECO:0000256" key="6">
    <source>
        <dbReference type="ARBA" id="ARBA00022741"/>
    </source>
</evidence>
<evidence type="ECO:0000256" key="5">
    <source>
        <dbReference type="ARBA" id="ARBA00022679"/>
    </source>
</evidence>
<evidence type="ECO:0000256" key="3">
    <source>
        <dbReference type="ARBA" id="ARBA00009225"/>
    </source>
</evidence>
<dbReference type="SUPFAM" id="SSF53067">
    <property type="entry name" value="Actin-like ATPase domain"/>
    <property type="match status" value="2"/>
</dbReference>
<evidence type="ECO:0000313" key="14">
    <source>
        <dbReference type="EMBL" id="UKK00025.2"/>
    </source>
</evidence>
<dbReference type="EC" id="2.7.1.1" evidence="4"/>
<dbReference type="Gene3D" id="3.30.420.40">
    <property type="match status" value="1"/>
</dbReference>
<comment type="similarity">
    <text evidence="3">Belongs to the hexokinase family.</text>
</comment>
<dbReference type="GO" id="GO:0006096">
    <property type="term" value="P:glycolytic process"/>
    <property type="evidence" value="ECO:0007669"/>
    <property type="project" value="UniProtKB-KW"/>
</dbReference>
<feature type="domain" description="Hexokinase N-terminal" evidence="12">
    <location>
        <begin position="33"/>
        <end position="251"/>
    </location>
</feature>
<dbReference type="CDD" id="cd24000">
    <property type="entry name" value="ASKHA_NBD_HK"/>
    <property type="match status" value="1"/>
</dbReference>
<keyword evidence="8" id="KW-0067">ATP-binding</keyword>
<dbReference type="GO" id="GO:0008865">
    <property type="term" value="F:fructokinase activity"/>
    <property type="evidence" value="ECO:0007669"/>
    <property type="project" value="TreeGrafter"/>
</dbReference>
<evidence type="ECO:0000256" key="10">
    <source>
        <dbReference type="ARBA" id="ARBA00044613"/>
    </source>
</evidence>
<comment type="catalytic activity">
    <reaction evidence="10">
        <text>a D-hexose + ATP = a D-hexose 6-phosphate + ADP + H(+)</text>
        <dbReference type="Rhea" id="RHEA:22740"/>
        <dbReference type="ChEBI" id="CHEBI:4194"/>
        <dbReference type="ChEBI" id="CHEBI:15378"/>
        <dbReference type="ChEBI" id="CHEBI:30616"/>
        <dbReference type="ChEBI" id="CHEBI:229467"/>
        <dbReference type="ChEBI" id="CHEBI:456216"/>
        <dbReference type="EC" id="2.7.1.1"/>
    </reaction>
    <physiologicalReaction direction="left-to-right" evidence="10">
        <dbReference type="Rhea" id="RHEA:22741"/>
    </physiologicalReaction>
</comment>
<keyword evidence="9" id="KW-0324">Glycolysis</keyword>